<dbReference type="Proteomes" id="UP000249579">
    <property type="component" value="Unassembled WGS sequence"/>
</dbReference>
<dbReference type="Pfam" id="PF07286">
    <property type="entry name" value="D-Glu_cyclase"/>
    <property type="match status" value="1"/>
</dbReference>
<dbReference type="NCBIfam" id="NF003969">
    <property type="entry name" value="PRK05463.1"/>
    <property type="match status" value="1"/>
</dbReference>
<dbReference type="Gene3D" id="3.40.1640.10">
    <property type="entry name" value="PSTPO5379-like"/>
    <property type="match status" value="1"/>
</dbReference>
<dbReference type="PIRSF" id="PIRSF029755">
    <property type="entry name" value="UCP029755"/>
    <property type="match status" value="1"/>
</dbReference>
<keyword evidence="2 3" id="KW-0456">Lyase</keyword>
<dbReference type="InterPro" id="IPR016938">
    <property type="entry name" value="UPF0317"/>
</dbReference>
<evidence type="ECO:0000256" key="2">
    <source>
        <dbReference type="ARBA" id="ARBA00023239"/>
    </source>
</evidence>
<evidence type="ECO:0000256" key="3">
    <source>
        <dbReference type="HAMAP-Rule" id="MF_01830"/>
    </source>
</evidence>
<name>A0A328A7U9_9STAP</name>
<dbReference type="PANTHER" id="PTHR32022:SF10">
    <property type="entry name" value="D-GLUTAMATE CYCLASE, MITOCHONDRIAL"/>
    <property type="match status" value="1"/>
</dbReference>
<sequence>MNLQSALPSEIRHLIRNNKLIQHTSGMAKGYIQAYVVILSERYAYDFMKFCYRNSKSCPLLDITEVGKFTFPKYGPDADIRTDVGEYYVYRDGVHVETRHDIKDLYGKNMVAFVIGCSFTFEHALLDADIPVRHLEEGHNVPMYITNIPTEQSGVFHGPTTVSIRPMSMAQAIRVTEITTHCEGAHGAPLHIGDPLAIGIKDISKPDFGEAVEIRDDEIPVFWGCGVTPQSVCLNVKPELMITHAPGYMFITDIKESELLF</sequence>
<accession>A0A328A7U9</accession>
<dbReference type="PANTHER" id="PTHR32022">
    <property type="entry name" value="D-GLUTAMATE CYCLASE, MITOCHONDRIAL"/>
    <property type="match status" value="1"/>
</dbReference>
<dbReference type="HAMAP" id="MF_01830">
    <property type="entry name" value="Hydro_lyase"/>
    <property type="match status" value="1"/>
</dbReference>
<evidence type="ECO:0000256" key="1">
    <source>
        <dbReference type="ARBA" id="ARBA00007896"/>
    </source>
</evidence>
<evidence type="ECO:0000313" key="4">
    <source>
        <dbReference type="EMBL" id="RAK50623.1"/>
    </source>
</evidence>
<comment type="similarity">
    <text evidence="1 3">Belongs to the D-glutamate cyclase family.</text>
</comment>
<dbReference type="InterPro" id="IPR009906">
    <property type="entry name" value="D-Glu_cyclase"/>
</dbReference>
<gene>
    <name evidence="4" type="ORF">BHX94_00525</name>
</gene>
<comment type="caution">
    <text evidence="4">The sequence shown here is derived from an EMBL/GenBank/DDBJ whole genome shotgun (WGS) entry which is preliminary data.</text>
</comment>
<dbReference type="InterPro" id="IPR038021">
    <property type="entry name" value="Putative_hydro-lyase"/>
</dbReference>
<organism evidence="4 5">
    <name type="scientific">Macrococcoides bohemicum</name>
    <dbReference type="NCBI Taxonomy" id="1903056"/>
    <lineage>
        <taxon>Bacteria</taxon>
        <taxon>Bacillati</taxon>
        <taxon>Bacillota</taxon>
        <taxon>Bacilli</taxon>
        <taxon>Bacillales</taxon>
        <taxon>Staphylococcaceae</taxon>
        <taxon>Macrococcoides</taxon>
    </lineage>
</organism>
<dbReference type="RefSeq" id="WP_111745069.1">
    <property type="nucleotide sequence ID" value="NZ_JBHSQY010000001.1"/>
</dbReference>
<reference evidence="4 5" key="1">
    <citation type="journal article" date="2018" name="Front. Microbiol.">
        <title>Description and Comparative Genomics of Macrococcus caseolyticus subsp. hominis subsp. nov., Macrococcus goetzii sp. nov., Macrococcus epidermidis sp. nov., and Macrococcus bohemicus sp. nov., Novel Macrococci From Human Clinical Material With Virulence Potential and Suspected Uptake of Foreign DNA by Natural Transformation.</title>
        <authorList>
            <person name="Maslanova I."/>
            <person name="Wertheimer Z."/>
            <person name="Sedlacek I."/>
            <person name="Svec P."/>
            <person name="Indrakova A."/>
            <person name="Kovarovic V."/>
            <person name="Schumann P."/>
            <person name="Sproer C."/>
            <person name="Kralova S."/>
            <person name="Sedo O."/>
            <person name="Kristofova L."/>
            <person name="Vrbovska V."/>
            <person name="Fuzik T."/>
            <person name="Petras P."/>
            <person name="Zdrahal Z."/>
            <person name="Ruzickova V."/>
            <person name="Doskar J."/>
            <person name="Pantucek R."/>
        </authorList>
    </citation>
    <scope>NUCLEOTIDE SEQUENCE [LARGE SCALE GENOMIC DNA]</scope>
    <source>
        <strain evidence="4 5">03/115</strain>
    </source>
</reference>
<dbReference type="GO" id="GO:0016829">
    <property type="term" value="F:lyase activity"/>
    <property type="evidence" value="ECO:0007669"/>
    <property type="project" value="UniProtKB-KW"/>
</dbReference>
<dbReference type="EMBL" id="PZJG01000001">
    <property type="protein sequence ID" value="RAK50623.1"/>
    <property type="molecule type" value="Genomic_DNA"/>
</dbReference>
<dbReference type="OrthoDB" id="149585at2"/>
<proteinExistence type="inferred from homology"/>
<dbReference type="EC" id="4.2.1.-" evidence="3"/>
<dbReference type="Gene3D" id="3.30.2040.10">
    <property type="entry name" value="PSTPO5379-like domain"/>
    <property type="match status" value="1"/>
</dbReference>
<dbReference type="SUPFAM" id="SSF160920">
    <property type="entry name" value="PSTPO5379-like"/>
    <property type="match status" value="1"/>
</dbReference>
<dbReference type="AlphaFoldDB" id="A0A328A7U9"/>
<evidence type="ECO:0000313" key="5">
    <source>
        <dbReference type="Proteomes" id="UP000249579"/>
    </source>
</evidence>
<dbReference type="FunFam" id="3.30.2040.10:FF:000001">
    <property type="entry name" value="D-glutamate cyclase, mitochondrial"/>
    <property type="match status" value="1"/>
</dbReference>
<protein>
    <recommendedName>
        <fullName evidence="3">Putative hydro-lyase BHX94_00525</fullName>
        <ecNumber evidence="3">4.2.1.-</ecNumber>
    </recommendedName>
</protein>